<evidence type="ECO:0000256" key="4">
    <source>
        <dbReference type="ARBA" id="ARBA00022692"/>
    </source>
</evidence>
<dbReference type="Proteomes" id="UP000287233">
    <property type="component" value="Chromosome"/>
</dbReference>
<dbReference type="KEGG" id="bih:BIP78_1375"/>
<organism evidence="9 10">
    <name type="scientific">Bipolaricaulis sibiricus</name>
    <dbReference type="NCBI Taxonomy" id="2501609"/>
    <lineage>
        <taxon>Bacteria</taxon>
        <taxon>Candidatus Bipolaricaulota</taxon>
        <taxon>Candidatus Bipolaricaulia</taxon>
        <taxon>Candidatus Bipolaricaulales</taxon>
        <taxon>Candidatus Bipolaricaulaceae</taxon>
        <taxon>Candidatus Bipolaricaulis</taxon>
    </lineage>
</organism>
<evidence type="ECO:0000256" key="1">
    <source>
        <dbReference type="ARBA" id="ARBA00004651"/>
    </source>
</evidence>
<feature type="transmembrane region" description="Helical" evidence="7">
    <location>
        <begin position="153"/>
        <end position="178"/>
    </location>
</feature>
<dbReference type="PROSITE" id="PS50928">
    <property type="entry name" value="ABC_TM1"/>
    <property type="match status" value="1"/>
</dbReference>
<evidence type="ECO:0000313" key="10">
    <source>
        <dbReference type="Proteomes" id="UP000287233"/>
    </source>
</evidence>
<evidence type="ECO:0000256" key="6">
    <source>
        <dbReference type="ARBA" id="ARBA00023136"/>
    </source>
</evidence>
<dbReference type="Gene3D" id="1.10.3720.10">
    <property type="entry name" value="MetI-like"/>
    <property type="match status" value="1"/>
</dbReference>
<dbReference type="PANTHER" id="PTHR30465">
    <property type="entry name" value="INNER MEMBRANE ABC TRANSPORTER"/>
    <property type="match status" value="1"/>
</dbReference>
<feature type="transmembrane region" description="Helical" evidence="7">
    <location>
        <begin position="351"/>
        <end position="370"/>
    </location>
</feature>
<dbReference type="InterPro" id="IPR035906">
    <property type="entry name" value="MetI-like_sf"/>
</dbReference>
<evidence type="ECO:0000256" key="2">
    <source>
        <dbReference type="ARBA" id="ARBA00022448"/>
    </source>
</evidence>
<keyword evidence="4 7" id="KW-0812">Transmembrane</keyword>
<accession>A0A410FW07</accession>
<dbReference type="InterPro" id="IPR000515">
    <property type="entry name" value="MetI-like"/>
</dbReference>
<keyword evidence="5 7" id="KW-1133">Transmembrane helix</keyword>
<dbReference type="SUPFAM" id="SSF161098">
    <property type="entry name" value="MetI-like"/>
    <property type="match status" value="1"/>
</dbReference>
<dbReference type="Pfam" id="PF00528">
    <property type="entry name" value="BPD_transp_1"/>
    <property type="match status" value="1"/>
</dbReference>
<dbReference type="PANTHER" id="PTHR30465:SF45">
    <property type="entry name" value="BINDING-PROTEIN-DEPENDENT TRANSPORT SYSTEMS INNER MEMBRANE COMPONENT"/>
    <property type="match status" value="1"/>
</dbReference>
<dbReference type="EMBL" id="CP034928">
    <property type="protein sequence ID" value="QAA77141.1"/>
    <property type="molecule type" value="Genomic_DNA"/>
</dbReference>
<evidence type="ECO:0000259" key="8">
    <source>
        <dbReference type="PROSITE" id="PS50928"/>
    </source>
</evidence>
<name>A0A410FW07_BIPS1</name>
<feature type="domain" description="ABC transmembrane type-1" evidence="8">
    <location>
        <begin position="153"/>
        <end position="367"/>
    </location>
</feature>
<feature type="transmembrane region" description="Helical" evidence="7">
    <location>
        <begin position="240"/>
        <end position="262"/>
    </location>
</feature>
<evidence type="ECO:0000313" key="9">
    <source>
        <dbReference type="EMBL" id="QAA77141.1"/>
    </source>
</evidence>
<feature type="transmembrane region" description="Helical" evidence="7">
    <location>
        <begin position="36"/>
        <end position="58"/>
    </location>
</feature>
<feature type="transmembrane region" description="Helical" evidence="7">
    <location>
        <begin position="199"/>
        <end position="220"/>
    </location>
</feature>
<dbReference type="AlphaFoldDB" id="A0A410FW07"/>
<feature type="transmembrane region" description="Helical" evidence="7">
    <location>
        <begin position="293"/>
        <end position="314"/>
    </location>
</feature>
<keyword evidence="3" id="KW-1003">Cell membrane</keyword>
<keyword evidence="2 7" id="KW-0813">Transport</keyword>
<reference evidence="10" key="1">
    <citation type="submission" date="2018-12" db="EMBL/GenBank/DDBJ databases">
        <title>Complete genome sequence of an uncultured bacterium of the candidate phylum Bipolaricaulota.</title>
        <authorList>
            <person name="Kadnikov V.V."/>
            <person name="Mardanov A.V."/>
            <person name="Beletsky A.V."/>
            <person name="Frank Y.A."/>
            <person name="Karnachuk O.V."/>
            <person name="Ravin N.V."/>
        </authorList>
    </citation>
    <scope>NUCLEOTIDE SEQUENCE [LARGE SCALE GENOMIC DNA]</scope>
</reference>
<dbReference type="GO" id="GO:0005886">
    <property type="term" value="C:plasma membrane"/>
    <property type="evidence" value="ECO:0007669"/>
    <property type="project" value="UniProtKB-SubCell"/>
</dbReference>
<protein>
    <submittedName>
        <fullName evidence="9">ABC transporter, permease protein 1 (Cluster 5, nickel/peptides/opines)</fullName>
    </submittedName>
</protein>
<comment type="similarity">
    <text evidence="7">Belongs to the binding-protein-dependent transport system permease family.</text>
</comment>
<comment type="subcellular location">
    <subcellularLocation>
        <location evidence="1 7">Cell membrane</location>
        <topology evidence="1 7">Multi-pass membrane protein</topology>
    </subcellularLocation>
</comment>
<evidence type="ECO:0000256" key="5">
    <source>
        <dbReference type="ARBA" id="ARBA00022989"/>
    </source>
</evidence>
<gene>
    <name evidence="9" type="ORF">BIP78_1375</name>
</gene>
<dbReference type="CDD" id="cd06261">
    <property type="entry name" value="TM_PBP2"/>
    <property type="match status" value="1"/>
</dbReference>
<evidence type="ECO:0000256" key="7">
    <source>
        <dbReference type="RuleBase" id="RU363032"/>
    </source>
</evidence>
<dbReference type="GO" id="GO:0055085">
    <property type="term" value="P:transmembrane transport"/>
    <property type="evidence" value="ECO:0007669"/>
    <property type="project" value="InterPro"/>
</dbReference>
<evidence type="ECO:0000256" key="3">
    <source>
        <dbReference type="ARBA" id="ARBA00022475"/>
    </source>
</evidence>
<keyword evidence="6 7" id="KW-0472">Membrane</keyword>
<proteinExistence type="inferred from homology"/>
<sequence>MASDPLVSFLHERRVIREEGTPAVKGNLVALTRYSLLRALLMGFAVIVALYLVILIVNMGGHLDVVRRGEIRQQVALAVTAVPENQLLPPSELNQIIERQTELAYRRYGLDRPFILRSFDYLTTALSLSLGRSENLTSDSGSRLVRNILLERLPATLVLFGTSSLILFFTSLFAALALSRRYGSWIDRAVVSLAPTSSAPGWFYGIFLILIFAAVLRVLPWGGMVDAPPPKTTLGYAASLIRHMVLPVAAMAAGGLLAAIYARRTFFLIFSSEDYVDLAKAKGLSSRAIERRYILRPTLPTIITQFMFLIIGMWQGAVILEQVFVWPGIGSLTIQAVNLSDTPVIVGVNVIYAYLLALSLFLLEFIYAIVDPRVRIGGGTQRRL</sequence>